<evidence type="ECO:0000313" key="3">
    <source>
        <dbReference type="EMBL" id="PWJ45609.1"/>
    </source>
</evidence>
<accession>A0A315ZK47</accession>
<protein>
    <submittedName>
        <fullName evidence="3">Uncharacterized protein</fullName>
    </submittedName>
</protein>
<feature type="non-terminal residue" evidence="3">
    <location>
        <position position="1"/>
    </location>
</feature>
<keyword evidence="2" id="KW-0472">Membrane</keyword>
<reference evidence="3 4" key="1">
    <citation type="submission" date="2018-03" db="EMBL/GenBank/DDBJ databases">
        <title>Genomic Encyclopedia of Archaeal and Bacterial Type Strains, Phase II (KMG-II): from individual species to whole genera.</title>
        <authorList>
            <person name="Goeker M."/>
        </authorList>
    </citation>
    <scope>NUCLEOTIDE SEQUENCE [LARGE SCALE GENOMIC DNA]</scope>
    <source>
        <strain evidence="3 4">DSM 44889</strain>
    </source>
</reference>
<dbReference type="Proteomes" id="UP000245469">
    <property type="component" value="Unassembled WGS sequence"/>
</dbReference>
<gene>
    <name evidence="3" type="ORF">BXY45_1548</name>
</gene>
<dbReference type="AlphaFoldDB" id="A0A315ZK47"/>
<proteinExistence type="predicted"/>
<sequence length="112" mass="11848">SFDRRGSRPPSHHRGSSLQVTQSSPDYDRALGDVPGLPPGLAHLVETLLLYLAFLGPLLVLAATGVAAPSVGRSVETRTAPQASAVVVLVTAAALLVLQLTWGDELWVWLID</sequence>
<evidence type="ECO:0000256" key="1">
    <source>
        <dbReference type="SAM" id="MobiDB-lite"/>
    </source>
</evidence>
<feature type="transmembrane region" description="Helical" evidence="2">
    <location>
        <begin position="48"/>
        <end position="71"/>
    </location>
</feature>
<dbReference type="RefSeq" id="WP_211319856.1">
    <property type="nucleotide sequence ID" value="NZ_QGDQ01000054.1"/>
</dbReference>
<comment type="caution">
    <text evidence="3">The sequence shown here is derived from an EMBL/GenBank/DDBJ whole genome shotgun (WGS) entry which is preliminary data.</text>
</comment>
<keyword evidence="2" id="KW-1133">Transmembrane helix</keyword>
<keyword evidence="4" id="KW-1185">Reference proteome</keyword>
<organism evidence="3 4">
    <name type="scientific">Quadrisphaera granulorum</name>
    <dbReference type="NCBI Taxonomy" id="317664"/>
    <lineage>
        <taxon>Bacteria</taxon>
        <taxon>Bacillati</taxon>
        <taxon>Actinomycetota</taxon>
        <taxon>Actinomycetes</taxon>
        <taxon>Kineosporiales</taxon>
        <taxon>Kineosporiaceae</taxon>
        <taxon>Quadrisphaera</taxon>
    </lineage>
</organism>
<keyword evidence="2" id="KW-0812">Transmembrane</keyword>
<feature type="transmembrane region" description="Helical" evidence="2">
    <location>
        <begin position="83"/>
        <end position="102"/>
    </location>
</feature>
<evidence type="ECO:0000256" key="2">
    <source>
        <dbReference type="SAM" id="Phobius"/>
    </source>
</evidence>
<feature type="compositionally biased region" description="Polar residues" evidence="1">
    <location>
        <begin position="16"/>
        <end position="25"/>
    </location>
</feature>
<name>A0A315ZK47_9ACTN</name>
<feature type="region of interest" description="Disordered" evidence="1">
    <location>
        <begin position="1"/>
        <end position="31"/>
    </location>
</feature>
<dbReference type="EMBL" id="QGDQ01000054">
    <property type="protein sequence ID" value="PWJ45609.1"/>
    <property type="molecule type" value="Genomic_DNA"/>
</dbReference>
<evidence type="ECO:0000313" key="4">
    <source>
        <dbReference type="Proteomes" id="UP000245469"/>
    </source>
</evidence>